<dbReference type="GO" id="GO:0046872">
    <property type="term" value="F:metal ion binding"/>
    <property type="evidence" value="ECO:0007669"/>
    <property type="project" value="UniProtKB-KW"/>
</dbReference>
<dbReference type="SUPFAM" id="SSF53098">
    <property type="entry name" value="Ribonuclease H-like"/>
    <property type="match status" value="1"/>
</dbReference>
<dbReference type="AlphaFoldDB" id="A0AAE1QQ81"/>
<organism evidence="8 9">
    <name type="scientific">Anisodus tanguticus</name>
    <dbReference type="NCBI Taxonomy" id="243964"/>
    <lineage>
        <taxon>Eukaryota</taxon>
        <taxon>Viridiplantae</taxon>
        <taxon>Streptophyta</taxon>
        <taxon>Embryophyta</taxon>
        <taxon>Tracheophyta</taxon>
        <taxon>Spermatophyta</taxon>
        <taxon>Magnoliopsida</taxon>
        <taxon>eudicotyledons</taxon>
        <taxon>Gunneridae</taxon>
        <taxon>Pentapetalae</taxon>
        <taxon>asterids</taxon>
        <taxon>lamiids</taxon>
        <taxon>Solanales</taxon>
        <taxon>Solanaceae</taxon>
        <taxon>Solanoideae</taxon>
        <taxon>Hyoscyameae</taxon>
        <taxon>Anisodus</taxon>
    </lineage>
</organism>
<dbReference type="Pfam" id="PF01351">
    <property type="entry name" value="RNase_HII"/>
    <property type="match status" value="1"/>
</dbReference>
<dbReference type="EC" id="3.1.26.4" evidence="6"/>
<dbReference type="InterPro" id="IPR036397">
    <property type="entry name" value="RNaseH_sf"/>
</dbReference>
<evidence type="ECO:0000256" key="6">
    <source>
        <dbReference type="RuleBase" id="RU003515"/>
    </source>
</evidence>
<dbReference type="Proteomes" id="UP001291623">
    <property type="component" value="Unassembled WGS sequence"/>
</dbReference>
<dbReference type="GO" id="GO:0004523">
    <property type="term" value="F:RNA-DNA hybrid ribonuclease activity"/>
    <property type="evidence" value="ECO:0007669"/>
    <property type="project" value="UniProtKB-EC"/>
</dbReference>
<dbReference type="InterPro" id="IPR001352">
    <property type="entry name" value="RNase_HII/HIII"/>
</dbReference>
<evidence type="ECO:0000256" key="1">
    <source>
        <dbReference type="ARBA" id="ARBA00000077"/>
    </source>
</evidence>
<evidence type="ECO:0000313" key="9">
    <source>
        <dbReference type="Proteomes" id="UP001291623"/>
    </source>
</evidence>
<keyword evidence="5 6" id="KW-0378">Hydrolase</keyword>
<dbReference type="PANTHER" id="PTHR10954">
    <property type="entry name" value="RIBONUCLEASE H2 SUBUNIT A"/>
    <property type="match status" value="1"/>
</dbReference>
<dbReference type="GO" id="GO:0003723">
    <property type="term" value="F:RNA binding"/>
    <property type="evidence" value="ECO:0007669"/>
    <property type="project" value="InterPro"/>
</dbReference>
<dbReference type="PANTHER" id="PTHR10954:SF7">
    <property type="entry name" value="RIBONUCLEASE H2 SUBUNIT A"/>
    <property type="match status" value="1"/>
</dbReference>
<evidence type="ECO:0000259" key="7">
    <source>
        <dbReference type="Pfam" id="PF01351"/>
    </source>
</evidence>
<keyword evidence="3" id="KW-0479">Metal-binding</keyword>
<dbReference type="InterPro" id="IPR012337">
    <property type="entry name" value="RNaseH-like_sf"/>
</dbReference>
<comment type="similarity">
    <text evidence="6">Belongs to the RNase HII family.</text>
</comment>
<evidence type="ECO:0000256" key="3">
    <source>
        <dbReference type="ARBA" id="ARBA00022723"/>
    </source>
</evidence>
<reference evidence="8" key="1">
    <citation type="submission" date="2023-12" db="EMBL/GenBank/DDBJ databases">
        <title>Genome assembly of Anisodus tanguticus.</title>
        <authorList>
            <person name="Wang Y.-J."/>
        </authorList>
    </citation>
    <scope>NUCLEOTIDE SEQUENCE</scope>
    <source>
        <strain evidence="8">KB-2021</strain>
        <tissue evidence="8">Leaf</tissue>
    </source>
</reference>
<evidence type="ECO:0000256" key="4">
    <source>
        <dbReference type="ARBA" id="ARBA00022759"/>
    </source>
</evidence>
<comment type="catalytic activity">
    <reaction evidence="1 6">
        <text>Endonucleolytic cleavage to 5'-phosphomonoester.</text>
        <dbReference type="EC" id="3.1.26.4"/>
    </reaction>
</comment>
<accession>A0AAE1QQ81</accession>
<dbReference type="EMBL" id="JAVYJV010000024">
    <property type="protein sequence ID" value="KAK4337731.1"/>
    <property type="molecule type" value="Genomic_DNA"/>
</dbReference>
<keyword evidence="2 6" id="KW-0540">Nuclease</keyword>
<keyword evidence="4 6" id="KW-0255">Endonuclease</keyword>
<gene>
    <name evidence="8" type="ORF">RND71_042218</name>
</gene>
<dbReference type="Gene3D" id="3.30.420.10">
    <property type="entry name" value="Ribonuclease H-like superfamily/Ribonuclease H"/>
    <property type="match status" value="1"/>
</dbReference>
<evidence type="ECO:0000313" key="8">
    <source>
        <dbReference type="EMBL" id="KAK4337731.1"/>
    </source>
</evidence>
<name>A0AAE1QQ81_9SOLA</name>
<protein>
    <recommendedName>
        <fullName evidence="6">Ribonuclease</fullName>
        <ecNumber evidence="6">3.1.26.4</ecNumber>
    </recommendedName>
</protein>
<evidence type="ECO:0000256" key="2">
    <source>
        <dbReference type="ARBA" id="ARBA00022722"/>
    </source>
</evidence>
<dbReference type="GO" id="GO:0043137">
    <property type="term" value="P:DNA replication, removal of RNA primer"/>
    <property type="evidence" value="ECO:0007669"/>
    <property type="project" value="TreeGrafter"/>
</dbReference>
<dbReference type="GO" id="GO:0006298">
    <property type="term" value="P:mismatch repair"/>
    <property type="evidence" value="ECO:0007669"/>
    <property type="project" value="TreeGrafter"/>
</dbReference>
<comment type="caution">
    <text evidence="8">The sequence shown here is derived from an EMBL/GenBank/DDBJ whole genome shotgun (WGS) entry which is preliminary data.</text>
</comment>
<dbReference type="InterPro" id="IPR024567">
    <property type="entry name" value="RNase_HII/HIII_dom"/>
</dbReference>
<keyword evidence="9" id="KW-1185">Reference proteome</keyword>
<evidence type="ECO:0000256" key="5">
    <source>
        <dbReference type="ARBA" id="ARBA00022801"/>
    </source>
</evidence>
<sequence length="153" mass="16434">MGSLGQLPIWGSKPCIMGIDEAGRGPVLGPMVHGCLYSARSYQNTLSTLQFAGVAFDSVFCFPGSSVFKFSNQLAESTRLRRCLLKLLLLQLVVFPEAFIGGSNFGVSIGNNKPKGNEDFRKYHASAINVPGPEVDRGSNGYNIQGVLSDGRC</sequence>
<feature type="domain" description="RNase H type-2" evidence="7">
    <location>
        <begin position="17"/>
        <end position="51"/>
    </location>
</feature>
<proteinExistence type="inferred from homology"/>
<dbReference type="GO" id="GO:0032299">
    <property type="term" value="C:ribonuclease H2 complex"/>
    <property type="evidence" value="ECO:0007669"/>
    <property type="project" value="TreeGrafter"/>
</dbReference>
<comment type="function">
    <text evidence="6">Endonuclease that specifically degrades the RNA of RNA-DNA hybrids.</text>
</comment>